<sequence>MATGPVIGLCAHVDAGKTTLSESMLFLSGAVRRQGRVDHGDAFLDTDRMEKDRGITIFSKEARLSWNHTDLTLMDTPGHTDFSGETERALNVLDAAVLVISAADGVQPHTRTLWRLLEQRGLPVILFLNKTDLPHDAEALFASLSRELFGQIVAFPSPDPEKLALCDETCLDAYLREGEIPERMIHAMVAGRRIFPLFSGSALRNEGVEPLLDFLARFDPRPAPPAAFGARVYKVARDPQGARLAFLRITGGTLKARDLLTLKSPEGETLWAEKAAEIRLYSGARYTAVQEVSAGQVCSVVGLSKALPGDGLGTDPGRKEQELRPCYACRVVLPPGADLHYVLNCLETLQEEEPLIQVEYVEPRREIRVHSMGDVYLEVLRAQLADRFGLDVSFAETTVLYRETIEAPVEGAGHYEPLRHYAEVHLLIAPLPRGSGLVCDSSVSTDDLALNWQRLIVTHLREKVHVGVLTGSPVTDLHITLIAGKAHLKHTEGGDFRQATYRALRQGLMKARSILLEPWMTLDITVPEDCVGRVMNDLSLMGGRFDAPEDAGETLRRLSAAVPASACADYGRQLAVFTKGRSSLTAAFLDWEPCADPEKVIREKGYDPRRDVWNTPDSVFCSHGAGVTVPWDEADAHMHLPLLKDLSRREVPAPAAGGAASAYHGTREEDLALERIFERTYGPVKTRQLVAAPSAAAEKQREAAPAPASDGEILLIDGYNVLHAWDEWKPFLPDRLEDARDALRDLLCDYAGATGKPVILVFDAYAVPDNPGKAEKYKNIYVIYTREAQTADAFIEQTTYYGRNTARIRVVTSDRPEQLIASGNAALRTSAREFHAEVNGVRDGIAAFIARNRLSRPVRTLEAAYKEAWKKSREPQK</sequence>
<evidence type="ECO:0000256" key="3">
    <source>
        <dbReference type="ARBA" id="ARBA00023134"/>
    </source>
</evidence>
<dbReference type="Gene3D" id="3.40.50.300">
    <property type="entry name" value="P-loop containing nucleotide triphosphate hydrolases"/>
    <property type="match status" value="1"/>
</dbReference>
<dbReference type="InterPro" id="IPR010298">
    <property type="entry name" value="YacP-like"/>
</dbReference>
<dbReference type="GO" id="GO:0005525">
    <property type="term" value="F:GTP binding"/>
    <property type="evidence" value="ECO:0007669"/>
    <property type="project" value="UniProtKB-KW"/>
</dbReference>
<dbReference type="AlphaFoldDB" id="W0FGM1"/>
<dbReference type="InterPro" id="IPR005517">
    <property type="entry name" value="Transl_elong_EFG/EF2_IV"/>
</dbReference>
<evidence type="ECO:0000259" key="4">
    <source>
        <dbReference type="PROSITE" id="PS51722"/>
    </source>
</evidence>
<dbReference type="Pfam" id="PF00679">
    <property type="entry name" value="EFG_C"/>
    <property type="match status" value="1"/>
</dbReference>
<feature type="domain" description="Tr-type G" evidence="4">
    <location>
        <begin position="2"/>
        <end position="223"/>
    </location>
</feature>
<dbReference type="PROSITE" id="PS51722">
    <property type="entry name" value="G_TR_2"/>
    <property type="match status" value="1"/>
</dbReference>
<dbReference type="InterPro" id="IPR000640">
    <property type="entry name" value="EFG_V-like"/>
</dbReference>
<dbReference type="Gene3D" id="2.40.30.10">
    <property type="entry name" value="Translation factors"/>
    <property type="match status" value="1"/>
</dbReference>
<dbReference type="SMART" id="SM00838">
    <property type="entry name" value="EFG_C"/>
    <property type="match status" value="1"/>
</dbReference>
<dbReference type="InterPro" id="IPR027417">
    <property type="entry name" value="P-loop_NTPase"/>
</dbReference>
<evidence type="ECO:0000256" key="2">
    <source>
        <dbReference type="ARBA" id="ARBA00022917"/>
    </source>
</evidence>
<evidence type="ECO:0000313" key="5">
    <source>
        <dbReference type="EMBL" id="AHF23821.1"/>
    </source>
</evidence>
<dbReference type="Gene3D" id="3.30.70.240">
    <property type="match status" value="1"/>
</dbReference>
<organism evidence="5">
    <name type="scientific">uncultured bacterium Contig1767</name>
    <dbReference type="NCBI Taxonomy" id="1393509"/>
    <lineage>
        <taxon>Bacteria</taxon>
        <taxon>environmental samples</taxon>
    </lineage>
</organism>
<dbReference type="GO" id="GO:0006412">
    <property type="term" value="P:translation"/>
    <property type="evidence" value="ECO:0007669"/>
    <property type="project" value="UniProtKB-KW"/>
</dbReference>
<dbReference type="SMART" id="SM00889">
    <property type="entry name" value="EFG_IV"/>
    <property type="match status" value="1"/>
</dbReference>
<keyword evidence="3" id="KW-0342">GTP-binding</keyword>
<dbReference type="InterPro" id="IPR009000">
    <property type="entry name" value="Transl_B-barrel_sf"/>
</dbReference>
<dbReference type="InterPro" id="IPR014721">
    <property type="entry name" value="Ribsml_uS5_D2-typ_fold_subgr"/>
</dbReference>
<dbReference type="PANTHER" id="PTHR43261">
    <property type="entry name" value="TRANSLATION ELONGATION FACTOR G-RELATED"/>
    <property type="match status" value="1"/>
</dbReference>
<dbReference type="Pfam" id="PF00009">
    <property type="entry name" value="GTP_EFTU"/>
    <property type="match status" value="1"/>
</dbReference>
<dbReference type="SUPFAM" id="SSF50447">
    <property type="entry name" value="Translation proteins"/>
    <property type="match status" value="1"/>
</dbReference>
<dbReference type="PANTHER" id="PTHR43261:SF1">
    <property type="entry name" value="RIBOSOME-RELEASING FACTOR 2, MITOCHONDRIAL"/>
    <property type="match status" value="1"/>
</dbReference>
<dbReference type="GO" id="GO:0003924">
    <property type="term" value="F:GTPase activity"/>
    <property type="evidence" value="ECO:0007669"/>
    <property type="project" value="InterPro"/>
</dbReference>
<dbReference type="SUPFAM" id="SSF54211">
    <property type="entry name" value="Ribosomal protein S5 domain 2-like"/>
    <property type="match status" value="1"/>
</dbReference>
<dbReference type="Gene3D" id="3.30.70.870">
    <property type="entry name" value="Elongation Factor G (Translational Gtpase), domain 3"/>
    <property type="match status" value="1"/>
</dbReference>
<dbReference type="CDD" id="cd10912">
    <property type="entry name" value="PIN_YacP-like"/>
    <property type="match status" value="1"/>
</dbReference>
<dbReference type="Pfam" id="PF05991">
    <property type="entry name" value="NYN_YacP"/>
    <property type="match status" value="1"/>
</dbReference>
<reference evidence="5" key="1">
    <citation type="journal article" date="2013" name="PLoS ONE">
        <title>Metagenomic insights into the carbohydrate-active enzymes carried by the microorganisms adhering to solid digesta in the rumen of cows.</title>
        <authorList>
            <person name="Wang L."/>
            <person name="Hatem A."/>
            <person name="Catalyurek U.V."/>
            <person name="Morrison M."/>
            <person name="Yu Z."/>
        </authorList>
    </citation>
    <scope>NUCLEOTIDE SEQUENCE</scope>
</reference>
<dbReference type="InterPro" id="IPR035647">
    <property type="entry name" value="EFG_III/V"/>
</dbReference>
<dbReference type="GO" id="GO:0032790">
    <property type="term" value="P:ribosome disassembly"/>
    <property type="evidence" value="ECO:0007669"/>
    <property type="project" value="TreeGrafter"/>
</dbReference>
<accession>W0FGM1</accession>
<dbReference type="InterPro" id="IPR031157">
    <property type="entry name" value="G_TR_CS"/>
</dbReference>
<proteinExistence type="predicted"/>
<keyword evidence="1" id="KW-0547">Nucleotide-binding</keyword>
<dbReference type="EMBL" id="KC246776">
    <property type="protein sequence ID" value="AHF23821.1"/>
    <property type="molecule type" value="Genomic_DNA"/>
</dbReference>
<protein>
    <submittedName>
        <fullName evidence="5">Small GTP-binding protein domain</fullName>
    </submittedName>
</protein>
<dbReference type="InterPro" id="IPR005225">
    <property type="entry name" value="Small_GTP-bd"/>
</dbReference>
<dbReference type="PROSITE" id="PS00301">
    <property type="entry name" value="G_TR_1"/>
    <property type="match status" value="1"/>
</dbReference>
<dbReference type="InterPro" id="IPR000795">
    <property type="entry name" value="T_Tr_GTP-bd_dom"/>
</dbReference>
<dbReference type="Gene3D" id="3.30.230.10">
    <property type="match status" value="1"/>
</dbReference>
<dbReference type="Pfam" id="PF03764">
    <property type="entry name" value="EFG_IV"/>
    <property type="match status" value="1"/>
</dbReference>
<name>W0FGM1_9BACT</name>
<dbReference type="SUPFAM" id="SSF54980">
    <property type="entry name" value="EF-G C-terminal domain-like"/>
    <property type="match status" value="2"/>
</dbReference>
<dbReference type="PRINTS" id="PR00315">
    <property type="entry name" value="ELONGATNFCT"/>
</dbReference>
<dbReference type="NCBIfam" id="TIGR00231">
    <property type="entry name" value="small_GTP"/>
    <property type="match status" value="1"/>
</dbReference>
<dbReference type="InterPro" id="IPR020568">
    <property type="entry name" value="Ribosomal_Su5_D2-typ_SF"/>
</dbReference>
<keyword evidence="2" id="KW-0648">Protein biosynthesis</keyword>
<evidence type="ECO:0000256" key="1">
    <source>
        <dbReference type="ARBA" id="ARBA00022741"/>
    </source>
</evidence>
<dbReference type="SUPFAM" id="SSF52540">
    <property type="entry name" value="P-loop containing nucleoside triphosphate hydrolases"/>
    <property type="match status" value="1"/>
</dbReference>
<dbReference type="CDD" id="cd01514">
    <property type="entry name" value="Elongation_Factor_C"/>
    <property type="match status" value="1"/>
</dbReference>